<feature type="region of interest" description="Disordered" evidence="1">
    <location>
        <begin position="60"/>
        <end position="98"/>
    </location>
</feature>
<proteinExistence type="predicted"/>
<dbReference type="AlphaFoldDB" id="A0A212C699"/>
<dbReference type="Proteomes" id="UP000242450">
    <property type="component" value="Chromosome 28"/>
</dbReference>
<evidence type="ECO:0000313" key="3">
    <source>
        <dbReference type="Proteomes" id="UP000242450"/>
    </source>
</evidence>
<comment type="caution">
    <text evidence="2">The sequence shown here is derived from an EMBL/GenBank/DDBJ whole genome shotgun (WGS) entry which is preliminary data.</text>
</comment>
<dbReference type="EMBL" id="MKHE01000028">
    <property type="protein sequence ID" value="OWK01510.1"/>
    <property type="molecule type" value="Genomic_DNA"/>
</dbReference>
<feature type="compositionally biased region" description="Low complexity" evidence="1">
    <location>
        <begin position="60"/>
        <end position="72"/>
    </location>
</feature>
<sequence length="194" mass="20897">MPATPGALLEKMEQWDPGVPLGHREAQALQESQDQVGNQESREITADQFQTITTLVATSQALQAPQVPPAAQEPEENQDLGGGPASQAHQGCRGPQGNEVCRERKVKGVLDLQDLEGCLAPQVHKENQELVHQGPQVPEVLQVLLVVLETQVSEAPQVLLDTVTHPNVPASHTMDKAIQVPANKFSKSPVLLTV</sequence>
<accession>A0A212C699</accession>
<gene>
    <name evidence="2" type="ORF">Celaphus_00018749</name>
</gene>
<protein>
    <submittedName>
        <fullName evidence="2">Uncharacterized protein</fullName>
    </submittedName>
</protein>
<evidence type="ECO:0000313" key="2">
    <source>
        <dbReference type="EMBL" id="OWK01510.1"/>
    </source>
</evidence>
<organism evidence="2 3">
    <name type="scientific">Cervus elaphus hippelaphus</name>
    <name type="common">European red deer</name>
    <dbReference type="NCBI Taxonomy" id="46360"/>
    <lineage>
        <taxon>Eukaryota</taxon>
        <taxon>Metazoa</taxon>
        <taxon>Chordata</taxon>
        <taxon>Craniata</taxon>
        <taxon>Vertebrata</taxon>
        <taxon>Euteleostomi</taxon>
        <taxon>Mammalia</taxon>
        <taxon>Eutheria</taxon>
        <taxon>Laurasiatheria</taxon>
        <taxon>Artiodactyla</taxon>
        <taxon>Ruminantia</taxon>
        <taxon>Pecora</taxon>
        <taxon>Cervidae</taxon>
        <taxon>Cervinae</taxon>
        <taxon>Cervus</taxon>
    </lineage>
</organism>
<evidence type="ECO:0000256" key="1">
    <source>
        <dbReference type="SAM" id="MobiDB-lite"/>
    </source>
</evidence>
<name>A0A212C699_CEREH</name>
<reference evidence="2 3" key="1">
    <citation type="journal article" date="2018" name="Mol. Genet. Genomics">
        <title>The red deer Cervus elaphus genome CerEla1.0: sequencing, annotating, genes, and chromosomes.</title>
        <authorList>
            <person name="Bana N.A."/>
            <person name="Nyiri A."/>
            <person name="Nagy J."/>
            <person name="Frank K."/>
            <person name="Nagy T."/>
            <person name="Steger V."/>
            <person name="Schiller M."/>
            <person name="Lakatos P."/>
            <person name="Sugar L."/>
            <person name="Horn P."/>
            <person name="Barta E."/>
            <person name="Orosz L."/>
        </authorList>
    </citation>
    <scope>NUCLEOTIDE SEQUENCE [LARGE SCALE GENOMIC DNA]</scope>
    <source>
        <strain evidence="2">Hungarian</strain>
    </source>
</reference>
<keyword evidence="3" id="KW-1185">Reference proteome</keyword>